<evidence type="ECO:0000313" key="1">
    <source>
        <dbReference type="EMBL" id="EGT30477.1"/>
    </source>
</evidence>
<proteinExistence type="predicted"/>
<gene>
    <name evidence="1" type="ORF">CAEBREN_22124</name>
</gene>
<dbReference type="InParanoid" id="G0M872"/>
<organism evidence="2">
    <name type="scientific">Caenorhabditis brenneri</name>
    <name type="common">Nematode worm</name>
    <dbReference type="NCBI Taxonomy" id="135651"/>
    <lineage>
        <taxon>Eukaryota</taxon>
        <taxon>Metazoa</taxon>
        <taxon>Ecdysozoa</taxon>
        <taxon>Nematoda</taxon>
        <taxon>Chromadorea</taxon>
        <taxon>Rhabditida</taxon>
        <taxon>Rhabditina</taxon>
        <taxon>Rhabditomorpha</taxon>
        <taxon>Rhabditoidea</taxon>
        <taxon>Rhabditidae</taxon>
        <taxon>Peloderinae</taxon>
        <taxon>Caenorhabditis</taxon>
    </lineage>
</organism>
<dbReference type="Proteomes" id="UP000008068">
    <property type="component" value="Unassembled WGS sequence"/>
</dbReference>
<reference evidence="2" key="1">
    <citation type="submission" date="2011-07" db="EMBL/GenBank/DDBJ databases">
        <authorList>
            <consortium name="Caenorhabditis brenneri Sequencing and Analysis Consortium"/>
            <person name="Wilson R.K."/>
        </authorList>
    </citation>
    <scope>NUCLEOTIDE SEQUENCE [LARGE SCALE GENOMIC DNA]</scope>
    <source>
        <strain evidence="2">PB2801</strain>
    </source>
</reference>
<protein>
    <submittedName>
        <fullName evidence="1">Uncharacterized protein</fullName>
    </submittedName>
</protein>
<evidence type="ECO:0000313" key="2">
    <source>
        <dbReference type="Proteomes" id="UP000008068"/>
    </source>
</evidence>
<sequence length="14" mass="1634">MISNLEGWLSISHF</sequence>
<name>G0M872_CAEBE</name>
<accession>G0M872</accession>
<keyword evidence="2" id="KW-1185">Reference proteome</keyword>
<dbReference type="EMBL" id="GL379786">
    <property type="protein sequence ID" value="EGT30477.1"/>
    <property type="molecule type" value="Genomic_DNA"/>
</dbReference>